<accession>A0A1J5TDY5</accession>
<dbReference type="PROSITE" id="PS50851">
    <property type="entry name" value="CHEW"/>
    <property type="match status" value="1"/>
</dbReference>
<dbReference type="SMART" id="SM01231">
    <property type="entry name" value="H-kinase_dim"/>
    <property type="match status" value="1"/>
</dbReference>
<dbReference type="InterPro" id="IPR002545">
    <property type="entry name" value="CheW-lke_dom"/>
</dbReference>
<dbReference type="PROSITE" id="PS50109">
    <property type="entry name" value="HIS_KIN"/>
    <property type="match status" value="1"/>
</dbReference>
<dbReference type="Pfam" id="PF26379">
    <property type="entry name" value="FimL_2nd"/>
    <property type="match status" value="1"/>
</dbReference>
<dbReference type="Pfam" id="PF02518">
    <property type="entry name" value="HATPase_c"/>
    <property type="match status" value="1"/>
</dbReference>
<dbReference type="InterPro" id="IPR036061">
    <property type="entry name" value="CheW-like_dom_sf"/>
</dbReference>
<evidence type="ECO:0000259" key="8">
    <source>
        <dbReference type="PROSITE" id="PS50110"/>
    </source>
</evidence>
<dbReference type="PANTHER" id="PTHR43395">
    <property type="entry name" value="SENSOR HISTIDINE KINASE CHEA"/>
    <property type="match status" value="1"/>
</dbReference>
<evidence type="ECO:0000256" key="5">
    <source>
        <dbReference type="ARBA" id="ARBA00022777"/>
    </source>
</evidence>
<dbReference type="Gene3D" id="1.20.120.160">
    <property type="entry name" value="HPT domain"/>
    <property type="match status" value="3"/>
</dbReference>
<organism evidence="11">
    <name type="scientific">mine drainage metagenome</name>
    <dbReference type="NCBI Taxonomy" id="410659"/>
    <lineage>
        <taxon>unclassified sequences</taxon>
        <taxon>metagenomes</taxon>
        <taxon>ecological metagenomes</taxon>
    </lineage>
</organism>
<dbReference type="InterPro" id="IPR003594">
    <property type="entry name" value="HATPase_dom"/>
</dbReference>
<evidence type="ECO:0000256" key="1">
    <source>
        <dbReference type="ARBA" id="ARBA00000085"/>
    </source>
</evidence>
<comment type="catalytic activity">
    <reaction evidence="1">
        <text>ATP + protein L-histidine = ADP + protein N-phospho-L-histidine.</text>
        <dbReference type="EC" id="2.7.13.3"/>
    </reaction>
</comment>
<dbReference type="EC" id="2.7.13.3" evidence="2"/>
<dbReference type="Gene3D" id="3.40.50.2300">
    <property type="match status" value="1"/>
</dbReference>
<dbReference type="InterPro" id="IPR004358">
    <property type="entry name" value="Sig_transdc_His_kin-like_C"/>
</dbReference>
<dbReference type="InterPro" id="IPR051315">
    <property type="entry name" value="Bact_Chemotaxis_CheA"/>
</dbReference>
<dbReference type="PROSITE" id="PS50894">
    <property type="entry name" value="HPT"/>
    <property type="match status" value="3"/>
</dbReference>
<dbReference type="InterPro" id="IPR036641">
    <property type="entry name" value="HPT_dom_sf"/>
</dbReference>
<dbReference type="SMART" id="SM00387">
    <property type="entry name" value="HATPase_c"/>
    <property type="match status" value="1"/>
</dbReference>
<evidence type="ECO:0000256" key="3">
    <source>
        <dbReference type="ARBA" id="ARBA00022553"/>
    </source>
</evidence>
<dbReference type="SUPFAM" id="SSF47226">
    <property type="entry name" value="Histidine-containing phosphotransfer domain, HPT domain"/>
    <property type="match status" value="5"/>
</dbReference>
<feature type="domain" description="CheW-like" evidence="9">
    <location>
        <begin position="1467"/>
        <end position="1602"/>
    </location>
</feature>
<dbReference type="GO" id="GO:0005737">
    <property type="term" value="C:cytoplasm"/>
    <property type="evidence" value="ECO:0007669"/>
    <property type="project" value="InterPro"/>
</dbReference>
<keyword evidence="3" id="KW-0597">Phosphoprotein</keyword>
<dbReference type="InterPro" id="IPR008207">
    <property type="entry name" value="Sig_transdc_His_kin_Hpt_dom"/>
</dbReference>
<feature type="region of interest" description="Disordered" evidence="6">
    <location>
        <begin position="965"/>
        <end position="987"/>
    </location>
</feature>
<dbReference type="GO" id="GO:0006935">
    <property type="term" value="P:chemotaxis"/>
    <property type="evidence" value="ECO:0007669"/>
    <property type="project" value="InterPro"/>
</dbReference>
<feature type="domain" description="HPt" evidence="10">
    <location>
        <begin position="580"/>
        <end position="687"/>
    </location>
</feature>
<reference evidence="11" key="1">
    <citation type="submission" date="2016-10" db="EMBL/GenBank/DDBJ databases">
        <title>Sequence of Gallionella enrichment culture.</title>
        <authorList>
            <person name="Poehlein A."/>
            <person name="Muehling M."/>
            <person name="Daniel R."/>
        </authorList>
    </citation>
    <scope>NUCLEOTIDE SEQUENCE</scope>
</reference>
<dbReference type="CDD" id="cd00088">
    <property type="entry name" value="HPT"/>
    <property type="match status" value="3"/>
</dbReference>
<dbReference type="PANTHER" id="PTHR43395:SF8">
    <property type="entry name" value="HISTIDINE KINASE"/>
    <property type="match status" value="1"/>
</dbReference>
<dbReference type="InterPro" id="IPR058661">
    <property type="entry name" value="FimL_2nd"/>
</dbReference>
<feature type="domain" description="HPt" evidence="10">
    <location>
        <begin position="745"/>
        <end position="851"/>
    </location>
</feature>
<dbReference type="InterPro" id="IPR011006">
    <property type="entry name" value="CheY-like_superfamily"/>
</dbReference>
<dbReference type="SMART" id="SM00448">
    <property type="entry name" value="REC"/>
    <property type="match status" value="1"/>
</dbReference>
<name>A0A1J5TDY5_9ZZZZ</name>
<gene>
    <name evidence="11" type="primary">cheA_4</name>
    <name evidence="11" type="ORF">GALL_76300</name>
</gene>
<dbReference type="InterPro" id="IPR001789">
    <property type="entry name" value="Sig_transdc_resp-reg_receiver"/>
</dbReference>
<comment type="caution">
    <text evidence="11">The sequence shown here is derived from an EMBL/GenBank/DDBJ whole genome shotgun (WGS) entry which is preliminary data.</text>
</comment>
<dbReference type="Pfam" id="PF01584">
    <property type="entry name" value="CheW"/>
    <property type="match status" value="1"/>
</dbReference>
<evidence type="ECO:0000259" key="7">
    <source>
        <dbReference type="PROSITE" id="PS50109"/>
    </source>
</evidence>
<dbReference type="PROSITE" id="PS50110">
    <property type="entry name" value="RESPONSE_REGULATORY"/>
    <property type="match status" value="1"/>
</dbReference>
<dbReference type="GO" id="GO:0000155">
    <property type="term" value="F:phosphorelay sensor kinase activity"/>
    <property type="evidence" value="ECO:0007669"/>
    <property type="project" value="InterPro"/>
</dbReference>
<feature type="domain" description="Histidine kinase" evidence="7">
    <location>
        <begin position="1249"/>
        <end position="1465"/>
    </location>
</feature>
<evidence type="ECO:0000313" key="11">
    <source>
        <dbReference type="EMBL" id="OIR10318.1"/>
    </source>
</evidence>
<dbReference type="SMART" id="SM00073">
    <property type="entry name" value="HPT"/>
    <property type="match status" value="3"/>
</dbReference>
<feature type="domain" description="HPt" evidence="10">
    <location>
        <begin position="994"/>
        <end position="1104"/>
    </location>
</feature>
<keyword evidence="5" id="KW-0418">Kinase</keyword>
<dbReference type="InterPro" id="IPR005467">
    <property type="entry name" value="His_kinase_dom"/>
</dbReference>
<evidence type="ECO:0000256" key="2">
    <source>
        <dbReference type="ARBA" id="ARBA00012438"/>
    </source>
</evidence>
<dbReference type="FunFam" id="3.30.565.10:FF:000016">
    <property type="entry name" value="Chemotaxis protein CheA, putative"/>
    <property type="match status" value="1"/>
</dbReference>
<dbReference type="InterPro" id="IPR036890">
    <property type="entry name" value="HATPase_C_sf"/>
</dbReference>
<dbReference type="CDD" id="cd17546">
    <property type="entry name" value="REC_hyHK_CKI1_RcsC-like"/>
    <property type="match status" value="1"/>
</dbReference>
<dbReference type="SUPFAM" id="SSF50341">
    <property type="entry name" value="CheW-like"/>
    <property type="match status" value="1"/>
</dbReference>
<evidence type="ECO:0000259" key="10">
    <source>
        <dbReference type="PROSITE" id="PS50894"/>
    </source>
</evidence>
<dbReference type="PRINTS" id="PR00344">
    <property type="entry name" value="BCTRLSENSOR"/>
</dbReference>
<sequence>MQEQFNPLPLLSVKPGLDSSLANISRDLESYFSSAGTNRQALKNAREELHRTGGVLRMLTLTGLSVFCAELEKLLLELEQTEDVNASRRETIRRALFGLTHYLDALADGASNAALRLFHEYQELLQARGQEMAFEVDLFFPSLQVELPEALLLQPQASDAPAHIKSARMQYQQALLKWLRHDGTAEALQAMMSSVRSVIVCVPQNQQRAYWWVAFGLLDCLLHDGIPPELNVKKSLSRIDLKMKALIDGTAFDEEVSISEALYLIARSHSVSDTVEQIKNTYALDVYLPEDQPMPPSETAALLDNMRAELNVAEASWEECIAEAGGACQKFASDMEKVHGLSEQLDRNTLQFLSKQIHAAALQADVPERAQRISMDMAMALLLLGSGIEHYQHLGSGFQEQARILSSRLQGGMMRMPEDANKLSSLISLYCQMEQQEVMVPLAVEMQGNLQNIEQNLNAFFNNAAKRTELSQIGRMLSQVRGGLHILSLDDAVQLIGLLRQMTENYVQGGTPSASEMRNVAAAVSTLEEYVHSLVLGHKPDPSALSGVLHDMAEMRTAAGQEEAAVKQEEAVPTGVSIRTGGEDEELLEVFLEEAREVMETLRSNLEISRLHLDSREPLVTMRRGFHTLKGSGRMVGLTELGEVAWAVERAMNKWLQENKPATPALLDMIGDAEVLFQHWVDMLSSGSTSAIIDTSYLLTVADCIENGKPVPQSRLELPAAEEQIEAIENPAIESKSEGPVEVGSISLSLALFNIATEEAAGHVHALYEQLAILHETESHIVTYEFMRAAHTLAGVNRTMGFAQVAELAYALEQWLEERIDKPNIVNEQQMMLIDQVVQKLDEMCVMVREHRQEPMPELELIAQLQANREVAENEAVAGELSAVQVPEIQLLSAPVGNISETAAIPESMAGFAFTAEAPAKAPEELRAREVSEPEAETVVPESVAETGLDFELQPEIKPEIVPVPEAENERPAATTEVEQPSGQRSAHIERGVHDEVDEQLLPIFLEEAHELYPQIGSTLRAWREHPSDAQLGRNLQRNLHTLKGSARMAGAMRLGELTHRVEDRVERTMAEGGYDADLWGELDNYLDRIGSAIEQLQIPQAAVDTGAPQPSAEKAAQQQFEVTQIVPAQALEVGAERAMQAALLRVRSDTVDRLVNEAGEISVARSRAELELREFKSSVLDLTDSVNRLRKQLREIEIHAEGQMQARISVSGESAEKFDPLEFDRFTRFQEVTRFMNESVHDVQTVQQSLLKNLAETEAALSAQAHLNRDLQQGLMAIRMVPFASISERLYRIVRQTGKELGKRANLELSGTEVELDRSVLEKMTAPFEHLLRNAVAHGLETSEQRVKANKEPIGEIRLSLRQESNEVVFEFSDDGAGLDIARVRQKAVETGVLQENEEISDEQAMQLIFTPGLSTAQEVTEISGRGVGLDVVRSEITALGGRVDVASVPGHGVRFTIHLPLTLAVTQTLMVRVGQSIYALPSNMVENVQQLKPAALEASYKQQYIDWQGARYPLYFLARLLGDDEAEILNQPHNPVLLLRSGESRIAVHVDELLGNQEAVVKNIGPQLARLPGIAGATVSGSGTVILILNPIAFTQRIVVTRKIAKAAKPAVHSLPTIMVVDDSLTVRKITSRLLARSGYQVITAKDGVDALEQLTDVLPDVMLLDVEMPRMDGFELTKRLRQDVRTQDLPIIMITSRTADKHHRYAMELGVNEYMGKPYQEEELLENIARFVAAGPKPN</sequence>
<evidence type="ECO:0000256" key="4">
    <source>
        <dbReference type="ARBA" id="ARBA00022679"/>
    </source>
</evidence>
<dbReference type="SMART" id="SM00260">
    <property type="entry name" value="CheW"/>
    <property type="match status" value="1"/>
</dbReference>
<dbReference type="Pfam" id="PF01627">
    <property type="entry name" value="Hpt"/>
    <property type="match status" value="4"/>
</dbReference>
<dbReference type="SUPFAM" id="SSF52172">
    <property type="entry name" value="CheY-like"/>
    <property type="match status" value="1"/>
</dbReference>
<keyword evidence="4 11" id="KW-0808">Transferase</keyword>
<proteinExistence type="predicted"/>
<dbReference type="SUPFAM" id="SSF55874">
    <property type="entry name" value="ATPase domain of HSP90 chaperone/DNA topoisomerase II/histidine kinase"/>
    <property type="match status" value="1"/>
</dbReference>
<dbReference type="Gene3D" id="3.30.565.10">
    <property type="entry name" value="Histidine kinase-like ATPase, C-terminal domain"/>
    <property type="match status" value="1"/>
</dbReference>
<dbReference type="InterPro" id="IPR004105">
    <property type="entry name" value="CheA-like_dim"/>
</dbReference>
<dbReference type="Pfam" id="PF00072">
    <property type="entry name" value="Response_reg"/>
    <property type="match status" value="1"/>
</dbReference>
<dbReference type="Gene3D" id="2.30.30.40">
    <property type="entry name" value="SH3 Domains"/>
    <property type="match status" value="1"/>
</dbReference>
<evidence type="ECO:0000259" key="9">
    <source>
        <dbReference type="PROSITE" id="PS50851"/>
    </source>
</evidence>
<evidence type="ECO:0000256" key="6">
    <source>
        <dbReference type="SAM" id="MobiDB-lite"/>
    </source>
</evidence>
<feature type="domain" description="Response regulatory" evidence="8">
    <location>
        <begin position="1619"/>
        <end position="1735"/>
    </location>
</feature>
<protein>
    <recommendedName>
        <fullName evidence="2">histidine kinase</fullName>
        <ecNumber evidence="2">2.7.13.3</ecNumber>
    </recommendedName>
</protein>
<dbReference type="EMBL" id="MLJW01000023">
    <property type="protein sequence ID" value="OIR10318.1"/>
    <property type="molecule type" value="Genomic_DNA"/>
</dbReference>